<dbReference type="InterPro" id="IPR023393">
    <property type="entry name" value="START-like_dom_sf"/>
</dbReference>
<dbReference type="AlphaFoldDB" id="A0A1H9QCZ0"/>
<reference evidence="2" key="1">
    <citation type="submission" date="2016-10" db="EMBL/GenBank/DDBJ databases">
        <authorList>
            <person name="Varghese N."/>
            <person name="Submissions S."/>
        </authorList>
    </citation>
    <scope>NUCLEOTIDE SEQUENCE [LARGE SCALE GENOMIC DNA]</scope>
    <source>
        <strain evidence="2">S9</strain>
    </source>
</reference>
<dbReference type="OrthoDB" id="1903764at2"/>
<dbReference type="Pfam" id="PF11687">
    <property type="entry name" value="DUF3284"/>
    <property type="match status" value="1"/>
</dbReference>
<dbReference type="RefSeq" id="WP_093047491.1">
    <property type="nucleotide sequence ID" value="NZ_FOGT01000002.1"/>
</dbReference>
<name>A0A1H9QCZ0_9BACI</name>
<dbReference type="SUPFAM" id="SSF55961">
    <property type="entry name" value="Bet v1-like"/>
    <property type="match status" value="1"/>
</dbReference>
<keyword evidence="2" id="KW-1185">Reference proteome</keyword>
<evidence type="ECO:0008006" key="3">
    <source>
        <dbReference type="Google" id="ProtNLM"/>
    </source>
</evidence>
<dbReference type="EMBL" id="FOGT01000002">
    <property type="protein sequence ID" value="SER58401.1"/>
    <property type="molecule type" value="Genomic_DNA"/>
</dbReference>
<dbReference type="STRING" id="1601833.SAMN05518684_102157"/>
<evidence type="ECO:0000313" key="2">
    <source>
        <dbReference type="Proteomes" id="UP000198571"/>
    </source>
</evidence>
<evidence type="ECO:0000313" key="1">
    <source>
        <dbReference type="EMBL" id="SER58401.1"/>
    </source>
</evidence>
<protein>
    <recommendedName>
        <fullName evidence="3">Polyketide cyclase / dehydrase and lipid transport</fullName>
    </recommendedName>
</protein>
<dbReference type="Gene3D" id="3.30.530.20">
    <property type="match status" value="1"/>
</dbReference>
<organism evidence="1 2">
    <name type="scientific">Salipaludibacillus aurantiacus</name>
    <dbReference type="NCBI Taxonomy" id="1601833"/>
    <lineage>
        <taxon>Bacteria</taxon>
        <taxon>Bacillati</taxon>
        <taxon>Bacillota</taxon>
        <taxon>Bacilli</taxon>
        <taxon>Bacillales</taxon>
        <taxon>Bacillaceae</taxon>
    </lineage>
</organism>
<dbReference type="InterPro" id="IPR021701">
    <property type="entry name" value="DUF3284"/>
</dbReference>
<accession>A0A1H9QCZ0</accession>
<sequence length="147" mass="17158">MADIFEKVLIEAPAKEVFEQVADPEKAKDMFVSVTKVESLNDKVKEPGAKYREYRQLSNRKVGTDVEITEYQPFEIYGLTSQANGMKVNYRYSFKDVQDGWTEITFEGTVIPEKFILKLTKPIVTRMLIREEKDHLIYLKKFIEGEH</sequence>
<gene>
    <name evidence="1" type="ORF">SAMN05518684_102157</name>
</gene>
<proteinExistence type="predicted"/>
<dbReference type="Proteomes" id="UP000198571">
    <property type="component" value="Unassembled WGS sequence"/>
</dbReference>